<evidence type="ECO:0000313" key="2">
    <source>
        <dbReference type="Proteomes" id="UP001162741"/>
    </source>
</evidence>
<accession>A0ABY6J116</accession>
<proteinExistence type="predicted"/>
<reference evidence="1" key="1">
    <citation type="submission" date="2022-10" db="EMBL/GenBank/DDBJ databases">
        <title>Chitinophaga sp. nov., isolated from soil.</title>
        <authorList>
            <person name="Jeon C.O."/>
        </authorList>
    </citation>
    <scope>NUCLEOTIDE SEQUENCE</scope>
    <source>
        <strain evidence="1">R8</strain>
    </source>
</reference>
<name>A0ABY6J116_9BACT</name>
<organism evidence="1 2">
    <name type="scientific">Chitinophaga horti</name>
    <dbReference type="NCBI Taxonomy" id="2920382"/>
    <lineage>
        <taxon>Bacteria</taxon>
        <taxon>Pseudomonadati</taxon>
        <taxon>Bacteroidota</taxon>
        <taxon>Chitinophagia</taxon>
        <taxon>Chitinophagales</taxon>
        <taxon>Chitinophagaceae</taxon>
        <taxon>Chitinophaga</taxon>
    </lineage>
</organism>
<keyword evidence="2" id="KW-1185">Reference proteome</keyword>
<evidence type="ECO:0000313" key="1">
    <source>
        <dbReference type="EMBL" id="UYQ93351.1"/>
    </source>
</evidence>
<dbReference type="RefSeq" id="WP_264281448.1">
    <property type="nucleotide sequence ID" value="NZ_CP107006.1"/>
</dbReference>
<sequence>MEQFGLTPQERAIVTDASWIFHKLNITQKVYELFGRLHEVLAAHPLTARFPLPEGCLSHGAKISKGERYRDLPYVILDYPRYFKGNNIFAIRTLFWWGRCFSLTLHLSGDEKSRFEKKLLAARELLQLMAFTFA</sequence>
<dbReference type="Proteomes" id="UP001162741">
    <property type="component" value="Chromosome"/>
</dbReference>
<protein>
    <submittedName>
        <fullName evidence="1">Uncharacterized protein</fullName>
    </submittedName>
</protein>
<gene>
    <name evidence="1" type="ORF">MKQ68_25030</name>
</gene>
<dbReference type="EMBL" id="CP107006">
    <property type="protein sequence ID" value="UYQ93351.1"/>
    <property type="molecule type" value="Genomic_DNA"/>
</dbReference>